<name>X0XD60_9ZZZZ</name>
<evidence type="ECO:0000313" key="5">
    <source>
        <dbReference type="EMBL" id="GAG22896.1"/>
    </source>
</evidence>
<evidence type="ECO:0000256" key="2">
    <source>
        <dbReference type="ARBA" id="ARBA00023125"/>
    </source>
</evidence>
<dbReference type="CDD" id="cd07377">
    <property type="entry name" value="WHTH_GntR"/>
    <property type="match status" value="1"/>
</dbReference>
<keyword evidence="2" id="KW-0238">DNA-binding</keyword>
<dbReference type="PROSITE" id="PS50949">
    <property type="entry name" value="HTH_GNTR"/>
    <property type="match status" value="1"/>
</dbReference>
<dbReference type="GO" id="GO:0003677">
    <property type="term" value="F:DNA binding"/>
    <property type="evidence" value="ECO:0007669"/>
    <property type="project" value="UniProtKB-KW"/>
</dbReference>
<dbReference type="InterPro" id="IPR036390">
    <property type="entry name" value="WH_DNA-bd_sf"/>
</dbReference>
<dbReference type="SUPFAM" id="SSF46785">
    <property type="entry name" value="Winged helix' DNA-binding domain"/>
    <property type="match status" value="1"/>
</dbReference>
<protein>
    <recommendedName>
        <fullName evidence="4">HTH gntR-type domain-containing protein</fullName>
    </recommendedName>
</protein>
<dbReference type="PRINTS" id="PR00035">
    <property type="entry name" value="HTHGNTR"/>
</dbReference>
<accession>X0XD60</accession>
<comment type="caution">
    <text evidence="5">The sequence shown here is derived from an EMBL/GenBank/DDBJ whole genome shotgun (WGS) entry which is preliminary data.</text>
</comment>
<feature type="non-terminal residue" evidence="5">
    <location>
        <position position="136"/>
    </location>
</feature>
<evidence type="ECO:0000256" key="3">
    <source>
        <dbReference type="ARBA" id="ARBA00023163"/>
    </source>
</evidence>
<reference evidence="5" key="1">
    <citation type="journal article" date="2014" name="Front. Microbiol.">
        <title>High frequency of phylogenetically diverse reductive dehalogenase-homologous genes in deep subseafloor sedimentary metagenomes.</title>
        <authorList>
            <person name="Kawai M."/>
            <person name="Futagami T."/>
            <person name="Toyoda A."/>
            <person name="Takaki Y."/>
            <person name="Nishi S."/>
            <person name="Hori S."/>
            <person name="Arai W."/>
            <person name="Tsubouchi T."/>
            <person name="Morono Y."/>
            <person name="Uchiyama I."/>
            <person name="Ito T."/>
            <person name="Fujiyama A."/>
            <person name="Inagaki F."/>
            <person name="Takami H."/>
        </authorList>
    </citation>
    <scope>NUCLEOTIDE SEQUENCE</scope>
    <source>
        <strain evidence="5">Expedition CK06-06</strain>
    </source>
</reference>
<keyword evidence="1" id="KW-0805">Transcription regulation</keyword>
<evidence type="ECO:0000256" key="1">
    <source>
        <dbReference type="ARBA" id="ARBA00023015"/>
    </source>
</evidence>
<organism evidence="5">
    <name type="scientific">marine sediment metagenome</name>
    <dbReference type="NCBI Taxonomy" id="412755"/>
    <lineage>
        <taxon>unclassified sequences</taxon>
        <taxon>metagenomes</taxon>
        <taxon>ecological metagenomes</taxon>
    </lineage>
</organism>
<feature type="domain" description="HTH gntR-type" evidence="4">
    <location>
        <begin position="7"/>
        <end position="75"/>
    </location>
</feature>
<dbReference type="Pfam" id="PF00392">
    <property type="entry name" value="GntR"/>
    <property type="match status" value="1"/>
</dbReference>
<sequence>MASDLSPPRYRQILEMFKMRISSGECRPGEKLPTEADLMRRFDVSRTTVSRAMRDLELIGLVIRRRGSGTYVRQPQETERLDLAFFVPWVETDRGLPYVEGLIYQHLADLAGRCGSTLSLNCAAPSGEPMEDRVLE</sequence>
<gene>
    <name evidence="5" type="ORF">S01H1_53277</name>
</gene>
<dbReference type="InterPro" id="IPR050679">
    <property type="entry name" value="Bact_HTH_transcr_reg"/>
</dbReference>
<proteinExistence type="predicted"/>
<dbReference type="GO" id="GO:0003700">
    <property type="term" value="F:DNA-binding transcription factor activity"/>
    <property type="evidence" value="ECO:0007669"/>
    <property type="project" value="InterPro"/>
</dbReference>
<dbReference type="SMART" id="SM00345">
    <property type="entry name" value="HTH_GNTR"/>
    <property type="match status" value="1"/>
</dbReference>
<dbReference type="AlphaFoldDB" id="X0XD60"/>
<evidence type="ECO:0000259" key="4">
    <source>
        <dbReference type="PROSITE" id="PS50949"/>
    </source>
</evidence>
<dbReference type="InterPro" id="IPR036388">
    <property type="entry name" value="WH-like_DNA-bd_sf"/>
</dbReference>
<dbReference type="EMBL" id="BARS01034495">
    <property type="protein sequence ID" value="GAG22896.1"/>
    <property type="molecule type" value="Genomic_DNA"/>
</dbReference>
<dbReference type="PANTHER" id="PTHR44846">
    <property type="entry name" value="MANNOSYL-D-GLYCERATE TRANSPORT/METABOLISM SYSTEM REPRESSOR MNGR-RELATED"/>
    <property type="match status" value="1"/>
</dbReference>
<keyword evidence="3" id="KW-0804">Transcription</keyword>
<dbReference type="Gene3D" id="1.10.10.10">
    <property type="entry name" value="Winged helix-like DNA-binding domain superfamily/Winged helix DNA-binding domain"/>
    <property type="match status" value="1"/>
</dbReference>
<dbReference type="InterPro" id="IPR000524">
    <property type="entry name" value="Tscrpt_reg_HTH_GntR"/>
</dbReference>